<protein>
    <recommendedName>
        <fullName evidence="3">GAF domain-containing protein</fullName>
    </recommendedName>
</protein>
<name>V9H9U2_9NEIS</name>
<evidence type="ECO:0000313" key="2">
    <source>
        <dbReference type="Proteomes" id="UP000017813"/>
    </source>
</evidence>
<reference evidence="1 2" key="1">
    <citation type="submission" date="2010-03" db="EMBL/GenBank/DDBJ databases">
        <authorList>
            <consortium name="The Broad Institute Genome Sequencing Platform"/>
            <person name="Ward D."/>
            <person name="Earl A."/>
            <person name="Feldgarden M."/>
            <person name="Gevers D."/>
            <person name="Young S."/>
            <person name="Zeng Q."/>
            <person name="Koehrsen M."/>
            <person name="Alvarado L."/>
            <person name="Berlin A.M."/>
            <person name="Borenstein D."/>
            <person name="Chapman S.B."/>
            <person name="Chen Z."/>
            <person name="Engels R."/>
            <person name="Freedman E."/>
            <person name="Gellesch M."/>
            <person name="Goldberg J."/>
            <person name="Griggs A."/>
            <person name="Gujja S."/>
            <person name="Heilman E.R."/>
            <person name="Heiman D.I."/>
            <person name="Hepburn T.A."/>
            <person name="Howarth C."/>
            <person name="Jen D."/>
            <person name="Larson L."/>
            <person name="Mehta T."/>
            <person name="Park D."/>
            <person name="Pearson M."/>
            <person name="Richards J."/>
            <person name="Roberts A."/>
            <person name="Saif S."/>
            <person name="Shea T.D."/>
            <person name="Shenoy N."/>
            <person name="Sisk P."/>
            <person name="Stolte C."/>
            <person name="Sykes S.N."/>
            <person name="Walk T."/>
            <person name="White J."/>
            <person name="Yandava C."/>
            <person name="Izard J."/>
            <person name="Baranova O.V."/>
            <person name="Blanton J.M."/>
            <person name="Tanner A.C."/>
            <person name="Dewhirst F."/>
            <person name="Haas B."/>
            <person name="Nusbaum C."/>
            <person name="Birren B."/>
        </authorList>
    </citation>
    <scope>NUCLEOTIDE SEQUENCE [LARGE SCALE GENOMIC DNA]</scope>
    <source>
        <strain evidence="1 2">ATCC 29453</strain>
    </source>
</reference>
<dbReference type="eggNOG" id="ENOG50301QM">
    <property type="taxonomic scope" value="Bacteria"/>
</dbReference>
<dbReference type="EMBL" id="ADCY02000051">
    <property type="protein sequence ID" value="EFG32084.1"/>
    <property type="molecule type" value="Genomic_DNA"/>
</dbReference>
<organism evidence="1 2">
    <name type="scientific">Simonsiella muelleri ATCC 29453</name>
    <dbReference type="NCBI Taxonomy" id="641147"/>
    <lineage>
        <taxon>Bacteria</taxon>
        <taxon>Pseudomonadati</taxon>
        <taxon>Pseudomonadota</taxon>
        <taxon>Betaproteobacteria</taxon>
        <taxon>Neisseriales</taxon>
        <taxon>Neisseriaceae</taxon>
        <taxon>Simonsiella</taxon>
    </lineage>
</organism>
<dbReference type="STRING" id="641147.HMPREF9021_00490"/>
<dbReference type="RefSeq" id="WP_002642704.1">
    <property type="nucleotide sequence ID" value="NZ_CP019448.1"/>
</dbReference>
<dbReference type="OrthoDB" id="8613057at2"/>
<dbReference type="AlphaFoldDB" id="V9H9U2"/>
<sequence length="210" mass="23230">MSKQIQDYLQTQALSLSYEDVAVARATTQTVLANGQAHIEHAILLHDGLPENLSNQIHILKQLFIALDSVYSRQPIQTATLYAWLPETENLLRLAQVGVAIEDEIAVNSDSVWYYLAARTVQSGWANIAENVEKWQQIGELRGNHNQRAHSQTSLPICGEDGVVYGVLHLESVAPLSDDELANWVGFTLGVLPMLAELVPRSNSDEFGVE</sequence>
<evidence type="ECO:0008006" key="3">
    <source>
        <dbReference type="Google" id="ProtNLM"/>
    </source>
</evidence>
<reference evidence="1 2" key="2">
    <citation type="submission" date="2011-10" db="EMBL/GenBank/DDBJ databases">
        <title>The Genome Sequence of Simonsiella muelleri ATCC 29453.</title>
        <authorList>
            <consortium name="The Broad Institute Genome Sequencing Platform"/>
            <consortium name="The Broad Institute Genome Sequencing Center for Infectious Disease"/>
            <person name="Earl A."/>
            <person name="Ward D."/>
            <person name="Feldgarden M."/>
            <person name="Gevers D."/>
            <person name="Izard J."/>
            <person name="Baranova O.V."/>
            <person name="Blanton J.M."/>
            <person name="Tanner A.C."/>
            <person name="Dewhirst F."/>
            <person name="Young S.K."/>
            <person name="Zeng Q."/>
            <person name="Gargeya S."/>
            <person name="Fitzgerald M."/>
            <person name="Haas B."/>
            <person name="Abouelleil A."/>
            <person name="Alvarado L."/>
            <person name="Arachchi H.M."/>
            <person name="Berlin A."/>
            <person name="Brown A."/>
            <person name="Chapman S.B."/>
            <person name="Chen Z."/>
            <person name="Dunbar C."/>
            <person name="Freedman E."/>
            <person name="Gearin G."/>
            <person name="Goldberg J."/>
            <person name="Griggs A."/>
            <person name="Gujja S."/>
            <person name="Heiman D."/>
            <person name="Howarth C."/>
            <person name="Larson L."/>
            <person name="Lui A."/>
            <person name="MacDonald P.J.P."/>
            <person name="Montmayeur A."/>
            <person name="Murphy C."/>
            <person name="Neiman D."/>
            <person name="Pearson M."/>
            <person name="Priest M."/>
            <person name="Roberts A."/>
            <person name="Saif S."/>
            <person name="Shea T."/>
            <person name="Shenoy N."/>
            <person name="Sisk P."/>
            <person name="Stolte C."/>
            <person name="Sykes S."/>
            <person name="Wortman J."/>
            <person name="Nusbaum C."/>
            <person name="Birren B."/>
        </authorList>
    </citation>
    <scope>NUCLEOTIDE SEQUENCE [LARGE SCALE GENOMIC DNA]</scope>
    <source>
        <strain evidence="1 2">ATCC 29453</strain>
    </source>
</reference>
<dbReference type="HOGENOM" id="CLU_1244232_0_0_4"/>
<dbReference type="Proteomes" id="UP000017813">
    <property type="component" value="Unassembled WGS sequence"/>
</dbReference>
<evidence type="ECO:0000313" key="1">
    <source>
        <dbReference type="EMBL" id="EFG32084.1"/>
    </source>
</evidence>
<proteinExistence type="predicted"/>
<dbReference type="KEGG" id="smur:BWP33_00145"/>
<gene>
    <name evidence="1" type="ORF">HMPREF9021_00490</name>
</gene>
<keyword evidence="2" id="KW-1185">Reference proteome</keyword>
<comment type="caution">
    <text evidence="1">The sequence shown here is derived from an EMBL/GenBank/DDBJ whole genome shotgun (WGS) entry which is preliminary data.</text>
</comment>
<accession>V9H9U2</accession>